<feature type="transmembrane region" description="Helical" evidence="1">
    <location>
        <begin position="110"/>
        <end position="133"/>
    </location>
</feature>
<dbReference type="Proteomes" id="UP000035680">
    <property type="component" value="Unassembled WGS sequence"/>
</dbReference>
<dbReference type="GO" id="GO:0006915">
    <property type="term" value="P:apoptotic process"/>
    <property type="evidence" value="ECO:0007669"/>
    <property type="project" value="InterPro"/>
</dbReference>
<dbReference type="STRING" id="75913.A0A0K0FJN8"/>
<keyword evidence="2" id="KW-1185">Reference proteome</keyword>
<evidence type="ECO:0000313" key="2">
    <source>
        <dbReference type="Proteomes" id="UP000035680"/>
    </source>
</evidence>
<feature type="transmembrane region" description="Helical" evidence="1">
    <location>
        <begin position="196"/>
        <end position="214"/>
    </location>
</feature>
<keyword evidence="1" id="KW-0812">Transmembrane</keyword>
<accession>A0A0K0FJN8</accession>
<name>A0A0K0FJN8_STRVS</name>
<dbReference type="GO" id="GO:0034164">
    <property type="term" value="P:negative regulation of toll-like receptor 9 signaling pathway"/>
    <property type="evidence" value="ECO:0007669"/>
    <property type="project" value="TreeGrafter"/>
</dbReference>
<evidence type="ECO:0000256" key="1">
    <source>
        <dbReference type="SAM" id="Phobius"/>
    </source>
</evidence>
<protein>
    <submittedName>
        <fullName evidence="3">Transporter</fullName>
    </submittedName>
</protein>
<feature type="transmembrane region" description="Helical" evidence="1">
    <location>
        <begin position="220"/>
        <end position="238"/>
    </location>
</feature>
<keyword evidence="1" id="KW-0472">Membrane</keyword>
<sequence length="391" mass="46405">MDNKYLFGNKKNVIGWDKYIKSSKMKTYNWNRDVIKKYFFNISDSPHHDSFKNKDQITKKKLYTIKNEIRRCLRVSEPLSEMLLASKAIILWKRPFESLTYTFCFFYFSYYGNLLMVIFFLTILQLSMNYLYFIKNIPFFNIKIFPPRKTIRSPLHQKPSHQMLYIVLQKTLFCVYNLSNILEKINSIFVWQNEKLTVLLVIFISLLFSISFFLHFEIAIMIIVLCLSIKLFMENYFITNFSKTAKKKDFITYLLSEKPRNVGNVIKRCRKKMKNNKDSHCRKKKNLLNSLVLLKKEENLNDLLESKIRINNKVESLNNDLLCNPSSTPLCYGSNNNNDVIDNDNNKKIIKRYRLVNIDDNNIFNCRCCILLSSAKFYGKVKVGTLFIQKT</sequence>
<evidence type="ECO:0000313" key="3">
    <source>
        <dbReference type="WBParaSite" id="SVE_0911300.1"/>
    </source>
</evidence>
<reference evidence="3" key="2">
    <citation type="submission" date="2015-08" db="UniProtKB">
        <authorList>
            <consortium name="WormBaseParasite"/>
        </authorList>
    </citation>
    <scope>IDENTIFICATION</scope>
</reference>
<organism evidence="2 3">
    <name type="scientific">Strongyloides venezuelensis</name>
    <name type="common">Threadworm</name>
    <dbReference type="NCBI Taxonomy" id="75913"/>
    <lineage>
        <taxon>Eukaryota</taxon>
        <taxon>Metazoa</taxon>
        <taxon>Ecdysozoa</taxon>
        <taxon>Nematoda</taxon>
        <taxon>Chromadorea</taxon>
        <taxon>Rhabditida</taxon>
        <taxon>Tylenchina</taxon>
        <taxon>Panagrolaimomorpha</taxon>
        <taxon>Strongyloidoidea</taxon>
        <taxon>Strongyloididae</taxon>
        <taxon>Strongyloides</taxon>
    </lineage>
</organism>
<dbReference type="InterPro" id="IPR037847">
    <property type="entry name" value="GRAMDC4"/>
</dbReference>
<proteinExistence type="predicted"/>
<reference evidence="2" key="1">
    <citation type="submission" date="2014-07" db="EMBL/GenBank/DDBJ databases">
        <authorList>
            <person name="Martin A.A"/>
            <person name="De Silva N."/>
        </authorList>
    </citation>
    <scope>NUCLEOTIDE SEQUENCE</scope>
</reference>
<keyword evidence="1" id="KW-1133">Transmembrane helix</keyword>
<dbReference type="PANTHER" id="PTHR37402">
    <property type="entry name" value="GRAM DOMAIN-CONTAINING PROTEIN 4"/>
    <property type="match status" value="1"/>
</dbReference>
<dbReference type="AlphaFoldDB" id="A0A0K0FJN8"/>
<dbReference type="PANTHER" id="PTHR37402:SF1">
    <property type="entry name" value="GRAM DOMAIN-CONTAINING PROTEIN 4"/>
    <property type="match status" value="1"/>
</dbReference>
<dbReference type="WBParaSite" id="SVE_0911300.1">
    <property type="protein sequence ID" value="SVE_0911300.1"/>
    <property type="gene ID" value="SVE_0911300"/>
</dbReference>